<dbReference type="HOGENOM" id="CLU_3233776_0_0_9"/>
<dbReference type="PaxDb" id="515619-EUBREC_3323"/>
<reference evidence="1 2" key="1">
    <citation type="journal article" date="2009" name="Proc. Natl. Acad. Sci. U.S.A.">
        <title>Characterizing a model human gut microbiota composed of members of its two dominant bacterial phyla.</title>
        <authorList>
            <person name="Mahowald M.A."/>
            <person name="Rey F.E."/>
            <person name="Seedorf H."/>
            <person name="Turnbaugh P.J."/>
            <person name="Fulton R.S."/>
            <person name="Wollam A."/>
            <person name="Shah N."/>
            <person name="Wang C."/>
            <person name="Magrini V."/>
            <person name="Wilson R.K."/>
            <person name="Cantarel B.L."/>
            <person name="Coutinho P.M."/>
            <person name="Henrissat B."/>
            <person name="Crock L.W."/>
            <person name="Russell A."/>
            <person name="Verberkmoes N.C."/>
            <person name="Hettich R.L."/>
            <person name="Gordon J.I."/>
        </authorList>
    </citation>
    <scope>NUCLEOTIDE SEQUENCE [LARGE SCALE GENOMIC DNA]</scope>
    <source>
        <strain evidence="2">ATCC 33656 / DSM 3377 / JCM 17463 / KCTC 5835 / LMG 30912 / VPI 0990</strain>
    </source>
</reference>
<dbReference type="STRING" id="515619.EUBREC_3323"/>
<sequence length="43" mass="5155">MTFTDRLLTILLLYYICMNKENILTKMCKFNKIINHKGTLMET</sequence>
<accession>C4ZDS3</accession>
<name>C4ZDS3_AGARV</name>
<dbReference type="AlphaFoldDB" id="C4ZDS3"/>
<evidence type="ECO:0000313" key="2">
    <source>
        <dbReference type="Proteomes" id="UP000001477"/>
    </source>
</evidence>
<dbReference type="KEGG" id="ere:EUBREC_3323"/>
<protein>
    <submittedName>
        <fullName evidence="1">Uncharacterized protein</fullName>
    </submittedName>
</protein>
<dbReference type="EMBL" id="CP001107">
    <property type="protein sequence ID" value="ACR77049.1"/>
    <property type="molecule type" value="Genomic_DNA"/>
</dbReference>
<organism evidence="1 2">
    <name type="scientific">Agathobacter rectalis (strain ATCC 33656 / DSM 3377 / JCM 17463 / KCTC 5835 / VPI 0990)</name>
    <name type="common">Eubacterium rectale</name>
    <dbReference type="NCBI Taxonomy" id="515619"/>
    <lineage>
        <taxon>Bacteria</taxon>
        <taxon>Bacillati</taxon>
        <taxon>Bacillota</taxon>
        <taxon>Clostridia</taxon>
        <taxon>Lachnospirales</taxon>
        <taxon>Lachnospiraceae</taxon>
        <taxon>Agathobacter</taxon>
    </lineage>
</organism>
<evidence type="ECO:0000313" key="1">
    <source>
        <dbReference type="EMBL" id="ACR77049.1"/>
    </source>
</evidence>
<dbReference type="Proteomes" id="UP000001477">
    <property type="component" value="Chromosome"/>
</dbReference>
<proteinExistence type="predicted"/>
<gene>
    <name evidence="1" type="ordered locus">EUBREC_3323</name>
</gene>